<accession>A0ABR3JX15</accession>
<dbReference type="Proteomes" id="UP001556367">
    <property type="component" value="Unassembled WGS sequence"/>
</dbReference>
<comment type="caution">
    <text evidence="1">The sequence shown here is derived from an EMBL/GenBank/DDBJ whole genome shotgun (WGS) entry which is preliminary data.</text>
</comment>
<organism evidence="1 2">
    <name type="scientific">Hohenbuehelia grisea</name>
    <dbReference type="NCBI Taxonomy" id="104357"/>
    <lineage>
        <taxon>Eukaryota</taxon>
        <taxon>Fungi</taxon>
        <taxon>Dikarya</taxon>
        <taxon>Basidiomycota</taxon>
        <taxon>Agaricomycotina</taxon>
        <taxon>Agaricomycetes</taxon>
        <taxon>Agaricomycetidae</taxon>
        <taxon>Agaricales</taxon>
        <taxon>Pleurotineae</taxon>
        <taxon>Pleurotaceae</taxon>
        <taxon>Hohenbuehelia</taxon>
    </lineage>
</organism>
<dbReference type="EMBL" id="JASNQZ010000002">
    <property type="protein sequence ID" value="KAL0959668.1"/>
    <property type="molecule type" value="Genomic_DNA"/>
</dbReference>
<proteinExistence type="predicted"/>
<sequence>MDPLAIATALVEMALKIKCSVEKATKNRENLRQLTSHVVAGIMDIKEFCRAHQRTQDEVGAQELREALDTLSRELYLVLHHCEKITPQRPKAVFGRIKMRFLSWWDLDDLEVDILRLKVRVQECHTQFTSFSSARNEQNVLLLLHESRARSFQLDQLLTQMLLFNNTIGHKPPRAITGTAPGVEMHHYLSHKLRGALPVIDSLITTRTCWYEDPDVYHKGQLRWLVDKRQEPNTTSFNRALYTLLHIIEALERDVDRISAQRVASSLHQLAAQLVDIAQVPIGFRAYAASVASAATQIYSRLWGSNRSNQFLYYLAFALFRSSVYSEDGDDSLQTAGEAVVAWTELHGSSRSDSHAANLTNALGAYSARLSWHGRFEEALEYSREGLSVIRQVPNTSSRREQTIRWEGSGNATVVFTSRRSITRSADIAYAEVYALYCYAVILGSCGRYSEAFLTGTEAINCYQALLRSLPNSRLGTYWHARLLELQIEAPAWVSVTRCSPQLQYPVTEDKPPVQWMTGLRHASTRATTEEEFIAGRSPLD</sequence>
<reference evidence="2" key="1">
    <citation type="submission" date="2024-06" db="EMBL/GenBank/DDBJ databases">
        <title>Multi-omics analyses provide insights into the biosynthesis of the anticancer antibiotic pleurotin in Hohenbuehelia grisea.</title>
        <authorList>
            <person name="Weaver J.A."/>
            <person name="Alberti F."/>
        </authorList>
    </citation>
    <scope>NUCLEOTIDE SEQUENCE [LARGE SCALE GENOMIC DNA]</scope>
    <source>
        <strain evidence="2">T-177</strain>
    </source>
</reference>
<evidence type="ECO:0000313" key="2">
    <source>
        <dbReference type="Proteomes" id="UP001556367"/>
    </source>
</evidence>
<name>A0ABR3JX15_9AGAR</name>
<gene>
    <name evidence="1" type="ORF">HGRIS_011368</name>
</gene>
<protein>
    <submittedName>
        <fullName evidence="1">Uncharacterized protein</fullName>
    </submittedName>
</protein>
<evidence type="ECO:0000313" key="1">
    <source>
        <dbReference type="EMBL" id="KAL0959668.1"/>
    </source>
</evidence>
<keyword evidence="2" id="KW-1185">Reference proteome</keyword>